<keyword evidence="6 14" id="KW-0479">Metal-binding</keyword>
<comment type="function">
    <text evidence="14">DNA ligase that seals nicks in double-stranded DNA during DNA replication, DNA recombination and DNA repair.</text>
</comment>
<evidence type="ECO:0000256" key="1">
    <source>
        <dbReference type="ARBA" id="ARBA00007572"/>
    </source>
</evidence>
<dbReference type="Gene3D" id="3.30.470.30">
    <property type="entry name" value="DNA ligase/mRNA capping enzyme"/>
    <property type="match status" value="1"/>
</dbReference>
<evidence type="ECO:0000256" key="5">
    <source>
        <dbReference type="ARBA" id="ARBA00022705"/>
    </source>
</evidence>
<evidence type="ECO:0000256" key="11">
    <source>
        <dbReference type="ARBA" id="ARBA00023172"/>
    </source>
</evidence>
<reference evidence="17 18" key="1">
    <citation type="journal article" date="2010" name="Proc. Natl. Acad. Sci. U.S.A.">
        <title>Enigmatic, ultrasmall, uncultivated Archaea.</title>
        <authorList>
            <person name="Baker B.J."/>
            <person name="Comolli L.R."/>
            <person name="Dick G.J."/>
            <person name="Hauser L.J."/>
            <person name="Hyatt D."/>
            <person name="Dill B.D."/>
            <person name="Land M.L."/>
            <person name="Verberkmoes N.C."/>
            <person name="Hettich R.L."/>
            <person name="Banfield J.F."/>
        </authorList>
    </citation>
    <scope>NUCLEOTIDE SEQUENCE [LARGE SCALE GENOMIC DNA]</scope>
</reference>
<keyword evidence="13 14" id="KW-0131">Cell cycle</keyword>
<dbReference type="CDD" id="cd07901">
    <property type="entry name" value="Adenylation_DNA_ligase_Arch_LigB"/>
    <property type="match status" value="1"/>
</dbReference>
<keyword evidence="5 14" id="KW-0235">DNA replication</keyword>
<dbReference type="GO" id="GO:0051301">
    <property type="term" value="P:cell division"/>
    <property type="evidence" value="ECO:0007669"/>
    <property type="project" value="UniProtKB-KW"/>
</dbReference>
<protein>
    <recommendedName>
        <fullName evidence="2 14">DNA ligase</fullName>
        <ecNumber evidence="14">6.5.1.1</ecNumber>
    </recommendedName>
    <alternativeName>
        <fullName evidence="14">Polydeoxyribonucleotide synthase [ATP]</fullName>
    </alternativeName>
</protein>
<dbReference type="GO" id="GO:0046872">
    <property type="term" value="F:metal ion binding"/>
    <property type="evidence" value="ECO:0007669"/>
    <property type="project" value="UniProtKB-KW"/>
</dbReference>
<comment type="catalytic activity">
    <reaction evidence="14">
        <text>ATP + (deoxyribonucleotide)n-3'-hydroxyl + 5'-phospho-(deoxyribonucleotide)m = (deoxyribonucleotide)n+m + AMP + diphosphate.</text>
        <dbReference type="EC" id="6.5.1.1"/>
    </reaction>
</comment>
<evidence type="ECO:0000256" key="2">
    <source>
        <dbReference type="ARBA" id="ARBA00013308"/>
    </source>
</evidence>
<dbReference type="CDD" id="cd07969">
    <property type="entry name" value="OBF_DNA_ligase_I"/>
    <property type="match status" value="1"/>
</dbReference>
<dbReference type="InterPro" id="IPR012309">
    <property type="entry name" value="DNA_ligase_ATP-dep_C"/>
</dbReference>
<evidence type="ECO:0000256" key="13">
    <source>
        <dbReference type="ARBA" id="ARBA00023306"/>
    </source>
</evidence>
<organism evidence="17 18">
    <name type="scientific">Candidatus Parvarchaeum acidophilus ARMAN-5</name>
    <dbReference type="NCBI Taxonomy" id="662762"/>
    <lineage>
        <taxon>Archaea</taxon>
        <taxon>Candidatus Parvarchaeota</taxon>
        <taxon>Candidatus Parvarchaeum</taxon>
    </lineage>
</organism>
<keyword evidence="12 14" id="KW-0234">DNA repair</keyword>
<evidence type="ECO:0000256" key="6">
    <source>
        <dbReference type="ARBA" id="ARBA00022723"/>
    </source>
</evidence>
<keyword evidence="10 14" id="KW-0460">Magnesium</keyword>
<dbReference type="InterPro" id="IPR016059">
    <property type="entry name" value="DNA_ligase_ATP-dep_CS"/>
</dbReference>
<feature type="domain" description="ATP-dependent DNA ligase family profile" evidence="16">
    <location>
        <begin position="323"/>
        <end position="457"/>
    </location>
</feature>
<evidence type="ECO:0000256" key="9">
    <source>
        <dbReference type="ARBA" id="ARBA00022840"/>
    </source>
</evidence>
<keyword evidence="11 14" id="KW-0233">DNA recombination</keyword>
<comment type="similarity">
    <text evidence="1 14 15">Belongs to the ATP-dependent DNA ligase family.</text>
</comment>
<evidence type="ECO:0000256" key="7">
    <source>
        <dbReference type="ARBA" id="ARBA00022741"/>
    </source>
</evidence>
<dbReference type="GO" id="GO:0006273">
    <property type="term" value="P:lagging strand elongation"/>
    <property type="evidence" value="ECO:0007669"/>
    <property type="project" value="TreeGrafter"/>
</dbReference>
<dbReference type="SUPFAM" id="SSF50249">
    <property type="entry name" value="Nucleic acid-binding proteins"/>
    <property type="match status" value="1"/>
</dbReference>
<evidence type="ECO:0000256" key="3">
    <source>
        <dbReference type="ARBA" id="ARBA00022598"/>
    </source>
</evidence>
<feature type="binding site" evidence="14">
    <location>
        <position position="251"/>
    </location>
    <ligand>
        <name>ATP</name>
        <dbReference type="ChEBI" id="CHEBI:30616"/>
    </ligand>
</feature>
<dbReference type="Gene3D" id="2.40.50.140">
    <property type="entry name" value="Nucleic acid-binding proteins"/>
    <property type="match status" value="1"/>
</dbReference>
<dbReference type="PANTHER" id="PTHR45674">
    <property type="entry name" value="DNA LIGASE 1/3 FAMILY MEMBER"/>
    <property type="match status" value="1"/>
</dbReference>
<name>D6GVT1_PARA5</name>
<keyword evidence="7 14" id="KW-0547">Nucleotide-binding</keyword>
<dbReference type="GO" id="GO:0003910">
    <property type="term" value="F:DNA ligase (ATP) activity"/>
    <property type="evidence" value="ECO:0007669"/>
    <property type="project" value="UniProtKB-UniRule"/>
</dbReference>
<evidence type="ECO:0000256" key="12">
    <source>
        <dbReference type="ARBA" id="ARBA00023204"/>
    </source>
</evidence>
<keyword evidence="8 14" id="KW-0227">DNA damage</keyword>
<dbReference type="InterPro" id="IPR022865">
    <property type="entry name" value="DNA_ligae_ATP-dep_bac/arc"/>
</dbReference>
<dbReference type="InterPro" id="IPR012308">
    <property type="entry name" value="DNA_ligase_ATP-dep_N"/>
</dbReference>
<dbReference type="Gene3D" id="1.10.3260.10">
    <property type="entry name" value="DNA ligase, ATP-dependent, N-terminal domain"/>
    <property type="match status" value="1"/>
</dbReference>
<dbReference type="InterPro" id="IPR000977">
    <property type="entry name" value="DNA_ligase_ATP-dep"/>
</dbReference>
<dbReference type="SUPFAM" id="SSF56091">
    <property type="entry name" value="DNA ligase/mRNA capping enzyme, catalytic domain"/>
    <property type="match status" value="1"/>
</dbReference>
<dbReference type="Proteomes" id="UP000009376">
    <property type="component" value="Unassembled WGS sequence"/>
</dbReference>
<dbReference type="SUPFAM" id="SSF117018">
    <property type="entry name" value="ATP-dependent DNA ligase DNA-binding domain"/>
    <property type="match status" value="1"/>
</dbReference>
<gene>
    <name evidence="14" type="primary">lig</name>
    <name evidence="17" type="ORF">BJBARM5_0598</name>
</gene>
<feature type="binding site" evidence="14">
    <location>
        <position position="244"/>
    </location>
    <ligand>
        <name>ATP</name>
        <dbReference type="ChEBI" id="CHEBI:30616"/>
    </ligand>
</feature>
<dbReference type="GO" id="GO:0005524">
    <property type="term" value="F:ATP binding"/>
    <property type="evidence" value="ECO:0007669"/>
    <property type="project" value="UniProtKB-UniRule"/>
</dbReference>
<dbReference type="GO" id="GO:0071897">
    <property type="term" value="P:DNA biosynthetic process"/>
    <property type="evidence" value="ECO:0007669"/>
    <property type="project" value="InterPro"/>
</dbReference>
<evidence type="ECO:0000313" key="17">
    <source>
        <dbReference type="EMBL" id="EFD92686.1"/>
    </source>
</evidence>
<keyword evidence="9 14" id="KW-0067">ATP-binding</keyword>
<sequence>MWFKDFCDRLLSLESTSKRLEMIDILSALFSKTVKEEVNPIVNFVQEQLLPPFYDVQLGIADRMAEKSIALAYQKSQKKIEEEYSKLGDMGEVAEKECTSKEGNDLSVKEVYDRLLQIARISGEGSVDQKITQLAEILKACSPTEAKFLMRFIMGKLRLGVGEATIMEALSKAKTGNREFKKKIERAFNLCSDLGYVSDVLYSKGKEGIENFNISAMKPIRPALAERASSSEEIISRMGKCAIDQKLDGFRAQVHKNGQEIKVFSRNLENITHFMPEVVNEIKKMKYDSFILDSEALTYDENTGVLYPFQITIQRRRKHNIEEVSQDLPLRLFVFDIMFLNGNSMIDLPYSERRKEIDHLFSDTDTIAKTKMIVTDDPNKIDKFFDSALESGLEGIVAKRLESVYSAGARNFNWIKMKRSYKSKLNDTIDLVILGYFKGRGHRANFGIGAVLGGVYDPESDTFKTLTKVGSGFSEEQFKELYKLLNDIKVDSKPARVDSILQPDVWTVPKYVITVKADEITRSPTHTAGMKDGIGYALRFPRAMTFIRQDKKAEDSNTVKDIIEMYKQQKSVKVKS</sequence>
<feature type="active site" description="N6-AMP-lysine intermediate" evidence="14">
    <location>
        <position position="246"/>
    </location>
</feature>
<evidence type="ECO:0000259" key="16">
    <source>
        <dbReference type="PROSITE" id="PS50160"/>
    </source>
</evidence>
<dbReference type="Pfam" id="PF04675">
    <property type="entry name" value="DNA_ligase_A_N"/>
    <property type="match status" value="1"/>
</dbReference>
<dbReference type="EMBL" id="GG745556">
    <property type="protein sequence ID" value="EFD92686.1"/>
    <property type="molecule type" value="Genomic_DNA"/>
</dbReference>
<accession>D6GVT1</accession>
<evidence type="ECO:0000256" key="8">
    <source>
        <dbReference type="ARBA" id="ARBA00022763"/>
    </source>
</evidence>
<dbReference type="NCBIfam" id="TIGR00574">
    <property type="entry name" value="dnl1"/>
    <property type="match status" value="1"/>
</dbReference>
<evidence type="ECO:0000256" key="4">
    <source>
        <dbReference type="ARBA" id="ARBA00022618"/>
    </source>
</evidence>
<dbReference type="PROSITE" id="PS50160">
    <property type="entry name" value="DNA_LIGASE_A3"/>
    <property type="match status" value="1"/>
</dbReference>
<feature type="binding site" evidence="14">
    <location>
        <position position="335"/>
    </location>
    <ligand>
        <name>ATP</name>
        <dbReference type="ChEBI" id="CHEBI:30616"/>
    </ligand>
</feature>
<dbReference type="PROSITE" id="PS00697">
    <property type="entry name" value="DNA_LIGASE_A1"/>
    <property type="match status" value="1"/>
</dbReference>
<dbReference type="HAMAP" id="MF_00407">
    <property type="entry name" value="DNA_ligase"/>
    <property type="match status" value="1"/>
</dbReference>
<dbReference type="GO" id="GO:0006281">
    <property type="term" value="P:DNA repair"/>
    <property type="evidence" value="ECO:0007669"/>
    <property type="project" value="UniProtKB-UniRule"/>
</dbReference>
<proteinExistence type="inferred from homology"/>
<feature type="binding site" evidence="14">
    <location>
        <position position="410"/>
    </location>
    <ligand>
        <name>ATP</name>
        <dbReference type="ChEBI" id="CHEBI:30616"/>
    </ligand>
</feature>
<feature type="binding site" evidence="14">
    <location>
        <position position="416"/>
    </location>
    <ligand>
        <name>ATP</name>
        <dbReference type="ChEBI" id="CHEBI:30616"/>
    </ligand>
</feature>
<keyword evidence="4 14" id="KW-0132">Cell division</keyword>
<dbReference type="InterPro" id="IPR012310">
    <property type="entry name" value="DNA_ligase_ATP-dep_cent"/>
</dbReference>
<dbReference type="InterPro" id="IPR036599">
    <property type="entry name" value="DNA_ligase_N_sf"/>
</dbReference>
<dbReference type="Pfam" id="PF04679">
    <property type="entry name" value="DNA_ligase_A_C"/>
    <property type="match status" value="1"/>
</dbReference>
<dbReference type="GO" id="GO:0003677">
    <property type="term" value="F:DNA binding"/>
    <property type="evidence" value="ECO:0007669"/>
    <property type="project" value="InterPro"/>
</dbReference>
<dbReference type="InterPro" id="IPR050191">
    <property type="entry name" value="ATP-dep_DNA_ligase"/>
</dbReference>
<feature type="binding site" evidence="14">
    <location>
        <position position="266"/>
    </location>
    <ligand>
        <name>ATP</name>
        <dbReference type="ChEBI" id="CHEBI:30616"/>
    </ligand>
</feature>
<evidence type="ECO:0000256" key="14">
    <source>
        <dbReference type="HAMAP-Rule" id="MF_00407"/>
    </source>
</evidence>
<comment type="cofactor">
    <cofactor evidence="14">
        <name>Mg(2+)</name>
        <dbReference type="ChEBI" id="CHEBI:18420"/>
    </cofactor>
</comment>
<keyword evidence="3 14" id="KW-0436">Ligase</keyword>
<dbReference type="GO" id="GO:0006310">
    <property type="term" value="P:DNA recombination"/>
    <property type="evidence" value="ECO:0007669"/>
    <property type="project" value="UniProtKB-UniRule"/>
</dbReference>
<dbReference type="FunFam" id="1.10.3260.10:FF:000007">
    <property type="entry name" value="DNA ligase"/>
    <property type="match status" value="1"/>
</dbReference>
<evidence type="ECO:0000313" key="18">
    <source>
        <dbReference type="Proteomes" id="UP000009376"/>
    </source>
</evidence>
<dbReference type="EC" id="6.5.1.1" evidence="14"/>
<dbReference type="InterPro" id="IPR012340">
    <property type="entry name" value="NA-bd_OB-fold"/>
</dbReference>
<evidence type="ECO:0000256" key="10">
    <source>
        <dbReference type="ARBA" id="ARBA00022842"/>
    </source>
</evidence>
<dbReference type="Pfam" id="PF01068">
    <property type="entry name" value="DNA_ligase_A_M"/>
    <property type="match status" value="1"/>
</dbReference>
<dbReference type="PANTHER" id="PTHR45674:SF4">
    <property type="entry name" value="DNA LIGASE 1"/>
    <property type="match status" value="1"/>
</dbReference>
<feature type="binding site" evidence="14">
    <location>
        <position position="295"/>
    </location>
    <ligand>
        <name>ATP</name>
        <dbReference type="ChEBI" id="CHEBI:30616"/>
    </ligand>
</feature>
<evidence type="ECO:0000256" key="15">
    <source>
        <dbReference type="RuleBase" id="RU004196"/>
    </source>
</evidence>
<dbReference type="AlphaFoldDB" id="D6GVT1"/>